<protein>
    <submittedName>
        <fullName evidence="1">Uncharacterized protein</fullName>
    </submittedName>
</protein>
<proteinExistence type="predicted"/>
<keyword evidence="2" id="KW-1185">Reference proteome</keyword>
<dbReference type="Proteomes" id="UP001060085">
    <property type="component" value="Linkage Group LG02"/>
</dbReference>
<accession>A0ACC0BVV1</accession>
<dbReference type="EMBL" id="CM044702">
    <property type="protein sequence ID" value="KAI5676808.1"/>
    <property type="molecule type" value="Genomic_DNA"/>
</dbReference>
<reference evidence="2" key="1">
    <citation type="journal article" date="2023" name="Nat. Plants">
        <title>Single-cell RNA sequencing provides a high-resolution roadmap for understanding the multicellular compartmentation of specialized metabolism.</title>
        <authorList>
            <person name="Sun S."/>
            <person name="Shen X."/>
            <person name="Li Y."/>
            <person name="Li Y."/>
            <person name="Wang S."/>
            <person name="Li R."/>
            <person name="Zhang H."/>
            <person name="Shen G."/>
            <person name="Guo B."/>
            <person name="Wei J."/>
            <person name="Xu J."/>
            <person name="St-Pierre B."/>
            <person name="Chen S."/>
            <person name="Sun C."/>
        </authorList>
    </citation>
    <scope>NUCLEOTIDE SEQUENCE [LARGE SCALE GENOMIC DNA]</scope>
</reference>
<sequence length="139" mass="16048">MISWDECKAKQPASAPRTEDCVSCKRCESACPTDFLRVRVNKNQKKLVKCEIHQVGLLCKFSWSFPHSTNEDQKRREGRNRVICYECHEPGHIKTFNPKLKRKIRLSKEKGMAAEAEETWSGSETTGSDEEDDLENQEE</sequence>
<gene>
    <name evidence="1" type="ORF">M9H77_07758</name>
</gene>
<evidence type="ECO:0000313" key="1">
    <source>
        <dbReference type="EMBL" id="KAI5676808.1"/>
    </source>
</evidence>
<name>A0ACC0BVV1_CATRO</name>
<evidence type="ECO:0000313" key="2">
    <source>
        <dbReference type="Proteomes" id="UP001060085"/>
    </source>
</evidence>
<comment type="caution">
    <text evidence="1">The sequence shown here is derived from an EMBL/GenBank/DDBJ whole genome shotgun (WGS) entry which is preliminary data.</text>
</comment>
<organism evidence="1 2">
    <name type="scientific">Catharanthus roseus</name>
    <name type="common">Madagascar periwinkle</name>
    <name type="synonym">Vinca rosea</name>
    <dbReference type="NCBI Taxonomy" id="4058"/>
    <lineage>
        <taxon>Eukaryota</taxon>
        <taxon>Viridiplantae</taxon>
        <taxon>Streptophyta</taxon>
        <taxon>Embryophyta</taxon>
        <taxon>Tracheophyta</taxon>
        <taxon>Spermatophyta</taxon>
        <taxon>Magnoliopsida</taxon>
        <taxon>eudicotyledons</taxon>
        <taxon>Gunneridae</taxon>
        <taxon>Pentapetalae</taxon>
        <taxon>asterids</taxon>
        <taxon>lamiids</taxon>
        <taxon>Gentianales</taxon>
        <taxon>Apocynaceae</taxon>
        <taxon>Rauvolfioideae</taxon>
        <taxon>Vinceae</taxon>
        <taxon>Catharanthinae</taxon>
        <taxon>Catharanthus</taxon>
    </lineage>
</organism>